<keyword evidence="1" id="KW-0732">Signal</keyword>
<keyword evidence="3" id="KW-1185">Reference proteome</keyword>
<feature type="chain" id="PRO_5047051218" description="Secreted protein" evidence="1">
    <location>
        <begin position="30"/>
        <end position="45"/>
    </location>
</feature>
<gene>
    <name evidence="2" type="ORF">F130042H8_27010</name>
</gene>
<accession>A0ABQ0B063</accession>
<dbReference type="RefSeq" id="WP_176255905.1">
    <property type="nucleotide sequence ID" value="NZ_BAABXL010000001.1"/>
</dbReference>
<evidence type="ECO:0008006" key="4">
    <source>
        <dbReference type="Google" id="ProtNLM"/>
    </source>
</evidence>
<comment type="caution">
    <text evidence="2">The sequence shown here is derived from an EMBL/GenBank/DDBJ whole genome shotgun (WGS) entry which is preliminary data.</text>
</comment>
<protein>
    <recommendedName>
        <fullName evidence="4">Secreted protein</fullName>
    </recommendedName>
</protein>
<feature type="signal peptide" evidence="1">
    <location>
        <begin position="1"/>
        <end position="29"/>
    </location>
</feature>
<sequence>MKLKKVLGSFAWVILAAALILINAAAANAEEFSIQEQYAVKETVR</sequence>
<evidence type="ECO:0000313" key="3">
    <source>
        <dbReference type="Proteomes" id="UP001600894"/>
    </source>
</evidence>
<dbReference type="Proteomes" id="UP001600894">
    <property type="component" value="Unassembled WGS sequence"/>
</dbReference>
<dbReference type="EMBL" id="BAABXL010000001">
    <property type="protein sequence ID" value="GAA6269641.1"/>
    <property type="molecule type" value="Genomic_DNA"/>
</dbReference>
<name>A0ABQ0B063_9FIRM</name>
<proteinExistence type="predicted"/>
<evidence type="ECO:0000256" key="1">
    <source>
        <dbReference type="SAM" id="SignalP"/>
    </source>
</evidence>
<organism evidence="2 3">
    <name type="scientific">Enterocloster alcoholdehydrogenati</name>
    <dbReference type="NCBI Taxonomy" id="2547410"/>
    <lineage>
        <taxon>Bacteria</taxon>
        <taxon>Bacillati</taxon>
        <taxon>Bacillota</taxon>
        <taxon>Clostridia</taxon>
        <taxon>Lachnospirales</taxon>
        <taxon>Lachnospiraceae</taxon>
        <taxon>Enterocloster</taxon>
    </lineage>
</organism>
<reference evidence="2 3" key="1">
    <citation type="submission" date="2024-04" db="EMBL/GenBank/DDBJ databases">
        <title>Defined microbial consortia suppress multidrug-resistant proinflammatory Enterobacteriaceae via ecological control.</title>
        <authorList>
            <person name="Furuichi M."/>
            <person name="Kawaguchi T."/>
            <person name="Pust M."/>
            <person name="Yasuma K."/>
            <person name="Plichta D."/>
            <person name="Hasegawa N."/>
            <person name="Ohya T."/>
            <person name="Bhattarai S."/>
            <person name="Sasajima S."/>
            <person name="Aoto Y."/>
            <person name="Tuganbaev T."/>
            <person name="Yaginuma M."/>
            <person name="Ueda M."/>
            <person name="Okahashi N."/>
            <person name="Amafuji K."/>
            <person name="Kiridooshi Y."/>
            <person name="Sugita K."/>
            <person name="Strazar M."/>
            <person name="Skelly A."/>
            <person name="Suda W."/>
            <person name="Hattori M."/>
            <person name="Nakamoto N."/>
            <person name="Caballero S."/>
            <person name="Norman J."/>
            <person name="Olle B."/>
            <person name="Tanoue T."/>
            <person name="Arita M."/>
            <person name="Bucci V."/>
            <person name="Atarashi K."/>
            <person name="Xavier R."/>
            <person name="Honda K."/>
        </authorList>
    </citation>
    <scope>NUCLEOTIDE SEQUENCE [LARGE SCALE GENOMIC DNA]</scope>
    <source>
        <strain evidence="3">f13</strain>
    </source>
</reference>
<evidence type="ECO:0000313" key="2">
    <source>
        <dbReference type="EMBL" id="GAA6269641.1"/>
    </source>
</evidence>